<proteinExistence type="predicted"/>
<feature type="domain" description="RanBP2-type" evidence="4">
    <location>
        <begin position="253"/>
        <end position="272"/>
    </location>
</feature>
<dbReference type="GO" id="GO:0008270">
    <property type="term" value="F:zinc ion binding"/>
    <property type="evidence" value="ECO:0007669"/>
    <property type="project" value="UniProtKB-KW"/>
</dbReference>
<accession>K3X2N6</accession>
<dbReference type="Gene3D" id="2.30.30.380">
    <property type="entry name" value="Zn-finger domain of Sec23/24"/>
    <property type="match status" value="1"/>
</dbReference>
<dbReference type="OMA" id="CADHISM"/>
<evidence type="ECO:0000313" key="5">
    <source>
        <dbReference type="EnsemblProtists" id="PYU1_T011485"/>
    </source>
</evidence>
<dbReference type="InterPro" id="IPR036443">
    <property type="entry name" value="Znf_RanBP2_sf"/>
</dbReference>
<name>K3X2N6_GLOUD</name>
<dbReference type="EMBL" id="GL376571">
    <property type="status" value="NOT_ANNOTATED_CDS"/>
    <property type="molecule type" value="Genomic_DNA"/>
</dbReference>
<dbReference type="eggNOG" id="ENOG502SFBN">
    <property type="taxonomic scope" value="Eukaryota"/>
</dbReference>
<reference evidence="5" key="3">
    <citation type="submission" date="2015-02" db="UniProtKB">
        <authorList>
            <consortium name="EnsemblProtists"/>
        </authorList>
    </citation>
    <scope>IDENTIFICATION</scope>
    <source>
        <strain evidence="5">DAOM BR144</strain>
    </source>
</reference>
<evidence type="ECO:0000256" key="3">
    <source>
        <dbReference type="ARBA" id="ARBA00022833"/>
    </source>
</evidence>
<dbReference type="AlphaFoldDB" id="K3X2N6"/>
<keyword evidence="1" id="KW-0479">Metal-binding</keyword>
<keyword evidence="2" id="KW-0863">Zinc-finger</keyword>
<evidence type="ECO:0000256" key="2">
    <source>
        <dbReference type="ARBA" id="ARBA00022771"/>
    </source>
</evidence>
<reference evidence="6" key="1">
    <citation type="journal article" date="2010" name="Genome Biol.">
        <title>Genome sequence of the necrotrophic plant pathogen Pythium ultimum reveals original pathogenicity mechanisms and effector repertoire.</title>
        <authorList>
            <person name="Levesque C.A."/>
            <person name="Brouwer H."/>
            <person name="Cano L."/>
            <person name="Hamilton J.P."/>
            <person name="Holt C."/>
            <person name="Huitema E."/>
            <person name="Raffaele S."/>
            <person name="Robideau G.P."/>
            <person name="Thines M."/>
            <person name="Win J."/>
            <person name="Zerillo M.M."/>
            <person name="Beakes G.W."/>
            <person name="Boore J.L."/>
            <person name="Busam D."/>
            <person name="Dumas B."/>
            <person name="Ferriera S."/>
            <person name="Fuerstenberg S.I."/>
            <person name="Gachon C.M."/>
            <person name="Gaulin E."/>
            <person name="Govers F."/>
            <person name="Grenville-Briggs L."/>
            <person name="Horner N."/>
            <person name="Hostetler J."/>
            <person name="Jiang R.H."/>
            <person name="Johnson J."/>
            <person name="Krajaejun T."/>
            <person name="Lin H."/>
            <person name="Meijer H.J."/>
            <person name="Moore B."/>
            <person name="Morris P."/>
            <person name="Phuntmart V."/>
            <person name="Puiu D."/>
            <person name="Shetty J."/>
            <person name="Stajich J.E."/>
            <person name="Tripathy S."/>
            <person name="Wawra S."/>
            <person name="van West P."/>
            <person name="Whitty B.R."/>
            <person name="Coutinho P.M."/>
            <person name="Henrissat B."/>
            <person name="Martin F."/>
            <person name="Thomas P.D."/>
            <person name="Tyler B.M."/>
            <person name="De Vries R.P."/>
            <person name="Kamoun S."/>
            <person name="Yandell M."/>
            <person name="Tisserat N."/>
            <person name="Buell C.R."/>
        </authorList>
    </citation>
    <scope>NUCLEOTIDE SEQUENCE</scope>
    <source>
        <strain evidence="6">DAOM:BR144</strain>
    </source>
</reference>
<evidence type="ECO:0000256" key="1">
    <source>
        <dbReference type="ARBA" id="ARBA00022723"/>
    </source>
</evidence>
<dbReference type="EnsemblProtists" id="PYU1_T011485">
    <property type="protein sequence ID" value="PYU1_T011485"/>
    <property type="gene ID" value="PYU1_G011459"/>
</dbReference>
<sequence>MEKVVADDVPTANVLWMAAERIGKTSSNGDEIQRICDYLVNKHWFQTAGDLRMAQLATEEWHSLQIPSRLKIAVKQVLDDAKYIQEAVGYGYDQQYYYAADGSVLQHQGDAATSSWSSDQSAAGYEGYYYGHDGLSYSAVASSEASSPTEAYEYQYSGFTSASSGDDASYAGDYAHDNHGYYEHSASVNSSNSPKEQPMEIVEAEYASEPYASDQEVVEAHAVIVEDATSYEEILVPMARYDLPPLQPQPPEWSCRQCTYLNPMAESFCEMCADHISMSVPGLAVSPAAANGTTMLMTSQLPSHVFNASEVYGLKSSSESTPPPAAAVVTPPPAVSLVLRHTWQAGGASAPPLSSLYAPSAPSFDDTMAYENSTLPPTVVIAPSPLSPPSPSLSPSVARQLAFQTIDDGSPTVLIHPTKVVLPPPPQQADFLALAFNKKSANNVNGSSSPMAAKYDQ</sequence>
<dbReference type="InParanoid" id="K3X2N6"/>
<reference evidence="6" key="2">
    <citation type="submission" date="2010-04" db="EMBL/GenBank/DDBJ databases">
        <authorList>
            <person name="Buell R."/>
            <person name="Hamilton J."/>
            <person name="Hostetler J."/>
        </authorList>
    </citation>
    <scope>NUCLEOTIDE SEQUENCE [LARGE SCALE GENOMIC DNA]</scope>
    <source>
        <strain evidence="6">DAOM:BR144</strain>
    </source>
</reference>
<dbReference type="SUPFAM" id="SSF90209">
    <property type="entry name" value="Ran binding protein zinc finger-like"/>
    <property type="match status" value="1"/>
</dbReference>
<dbReference type="HOGENOM" id="CLU_651321_0_0_1"/>
<keyword evidence="3" id="KW-0862">Zinc</keyword>
<organism evidence="5 6">
    <name type="scientific">Globisporangium ultimum (strain ATCC 200006 / CBS 805.95 / DAOM BR144)</name>
    <name type="common">Pythium ultimum</name>
    <dbReference type="NCBI Taxonomy" id="431595"/>
    <lineage>
        <taxon>Eukaryota</taxon>
        <taxon>Sar</taxon>
        <taxon>Stramenopiles</taxon>
        <taxon>Oomycota</taxon>
        <taxon>Peronosporomycetes</taxon>
        <taxon>Pythiales</taxon>
        <taxon>Pythiaceae</taxon>
        <taxon>Globisporangium</taxon>
    </lineage>
</organism>
<dbReference type="Proteomes" id="UP000019132">
    <property type="component" value="Unassembled WGS sequence"/>
</dbReference>
<dbReference type="PROSITE" id="PS01358">
    <property type="entry name" value="ZF_RANBP2_1"/>
    <property type="match status" value="1"/>
</dbReference>
<protein>
    <recommendedName>
        <fullName evidence="4">RanBP2-type domain-containing protein</fullName>
    </recommendedName>
</protein>
<evidence type="ECO:0000259" key="4">
    <source>
        <dbReference type="PROSITE" id="PS01358"/>
    </source>
</evidence>
<dbReference type="VEuPathDB" id="FungiDB:PYU1_G011459"/>
<dbReference type="InterPro" id="IPR001876">
    <property type="entry name" value="Znf_RanBP2"/>
</dbReference>
<keyword evidence="6" id="KW-1185">Reference proteome</keyword>
<evidence type="ECO:0000313" key="6">
    <source>
        <dbReference type="Proteomes" id="UP000019132"/>
    </source>
</evidence>